<name>A0ABS7BFB0_9ACTN</name>
<evidence type="ECO:0000313" key="2">
    <source>
        <dbReference type="Proteomes" id="UP001519863"/>
    </source>
</evidence>
<dbReference type="Proteomes" id="UP001519863">
    <property type="component" value="Unassembled WGS sequence"/>
</dbReference>
<comment type="caution">
    <text evidence="1">The sequence shown here is derived from an EMBL/GenBank/DDBJ whole genome shotgun (WGS) entry which is preliminary data.</text>
</comment>
<dbReference type="RefSeq" id="WP_220148690.1">
    <property type="nucleotide sequence ID" value="NZ_JAHXZI010000029.1"/>
</dbReference>
<sequence>MTQYPLSDCAVAVLAVPQFRQVNVYVAGDVDADAAQALSGVVVRVLALSPERVFVDLAEVAFAGAALSNFLAGLVGVLPRAMSVTVCRPRPMHQWILEVTGMARVLVISALPAGLSAPVEDGAHAL</sequence>
<proteinExistence type="predicted"/>
<gene>
    <name evidence="1" type="ORF">KZ829_38040</name>
</gene>
<reference evidence="1 2" key="1">
    <citation type="journal article" date="2013" name="Antonie Van Leeuwenhoek">
        <title>Actinoplanes hulinensis sp. nov., a novel actinomycete isolated from soybean root (Glycine max (L.) Merr).</title>
        <authorList>
            <person name="Shen Y."/>
            <person name="Liu C."/>
            <person name="Wang X."/>
            <person name="Zhao J."/>
            <person name="Jia F."/>
            <person name="Zhang Y."/>
            <person name="Wang L."/>
            <person name="Yang D."/>
            <person name="Xiang W."/>
        </authorList>
    </citation>
    <scope>NUCLEOTIDE SEQUENCE [LARGE SCALE GENOMIC DNA]</scope>
    <source>
        <strain evidence="1 2">NEAU-M9</strain>
    </source>
</reference>
<accession>A0ABS7BFB0</accession>
<protein>
    <submittedName>
        <fullName evidence="1">STAS domain-containing protein</fullName>
    </submittedName>
</protein>
<dbReference type="Gene3D" id="3.30.750.24">
    <property type="entry name" value="STAS domain"/>
    <property type="match status" value="1"/>
</dbReference>
<keyword evidence="2" id="KW-1185">Reference proteome</keyword>
<dbReference type="InterPro" id="IPR036513">
    <property type="entry name" value="STAS_dom_sf"/>
</dbReference>
<organism evidence="1 2">
    <name type="scientific">Actinoplanes hulinensis</name>
    <dbReference type="NCBI Taxonomy" id="1144547"/>
    <lineage>
        <taxon>Bacteria</taxon>
        <taxon>Bacillati</taxon>
        <taxon>Actinomycetota</taxon>
        <taxon>Actinomycetes</taxon>
        <taxon>Micromonosporales</taxon>
        <taxon>Micromonosporaceae</taxon>
        <taxon>Actinoplanes</taxon>
    </lineage>
</organism>
<evidence type="ECO:0000313" key="1">
    <source>
        <dbReference type="EMBL" id="MBW6439544.1"/>
    </source>
</evidence>
<dbReference type="CDD" id="cd07043">
    <property type="entry name" value="STAS_anti-anti-sigma_factors"/>
    <property type="match status" value="1"/>
</dbReference>
<dbReference type="SUPFAM" id="SSF52091">
    <property type="entry name" value="SpoIIaa-like"/>
    <property type="match status" value="1"/>
</dbReference>
<dbReference type="EMBL" id="JAHXZI010000029">
    <property type="protein sequence ID" value="MBW6439544.1"/>
    <property type="molecule type" value="Genomic_DNA"/>
</dbReference>